<dbReference type="InterPro" id="IPR058869">
    <property type="entry name" value="YqzN_YkzM"/>
</dbReference>
<dbReference type="AlphaFoldDB" id="A0AAW7ZBR8"/>
<evidence type="ECO:0000313" key="2">
    <source>
        <dbReference type="EMBL" id="MDO7787127.1"/>
    </source>
</evidence>
<reference evidence="2" key="2">
    <citation type="submission" date="2023-03" db="EMBL/GenBank/DDBJ databases">
        <authorList>
            <person name="Zhang Z."/>
        </authorList>
    </citation>
    <scope>NUCLEOTIDE SEQUENCE</scope>
    <source>
        <strain evidence="2">DSA</strain>
    </source>
</reference>
<feature type="domain" description="YqzN/YkzM" evidence="1">
    <location>
        <begin position="4"/>
        <end position="54"/>
    </location>
</feature>
<dbReference type="RefSeq" id="WP_304542272.1">
    <property type="nucleotide sequence ID" value="NZ_JARPTC010000010.1"/>
</dbReference>
<organism evidence="2 3">
    <name type="scientific">Desulforamulus aquiferis</name>
    <dbReference type="NCBI Taxonomy" id="1397668"/>
    <lineage>
        <taxon>Bacteria</taxon>
        <taxon>Bacillati</taxon>
        <taxon>Bacillota</taxon>
        <taxon>Clostridia</taxon>
        <taxon>Eubacteriales</taxon>
        <taxon>Peptococcaceae</taxon>
        <taxon>Desulforamulus</taxon>
    </lineage>
</organism>
<dbReference type="Pfam" id="PF26160">
    <property type="entry name" value="YqzN_YkzM"/>
    <property type="match status" value="1"/>
</dbReference>
<comment type="caution">
    <text evidence="2">The sequence shown here is derived from an EMBL/GenBank/DDBJ whole genome shotgun (WGS) entry which is preliminary data.</text>
</comment>
<protein>
    <recommendedName>
        <fullName evidence="1">YqzN/YkzM domain-containing protein</fullName>
    </recommendedName>
</protein>
<gene>
    <name evidence="2" type="ORF">P6N53_07845</name>
</gene>
<keyword evidence="3" id="KW-1185">Reference proteome</keyword>
<proteinExistence type="predicted"/>
<name>A0AAW7ZBR8_9FIRM</name>
<evidence type="ECO:0000259" key="1">
    <source>
        <dbReference type="Pfam" id="PF26160"/>
    </source>
</evidence>
<evidence type="ECO:0000313" key="3">
    <source>
        <dbReference type="Proteomes" id="UP001172911"/>
    </source>
</evidence>
<dbReference type="EMBL" id="JARPTC010000010">
    <property type="protein sequence ID" value="MDO7787127.1"/>
    <property type="molecule type" value="Genomic_DNA"/>
</dbReference>
<sequence length="56" mass="6557">MDKEPKFDIASLRKHCKELFGVQPEVFDGAFHFVKGEFTKAEANRKIKDFLKKEVK</sequence>
<reference evidence="2" key="1">
    <citation type="journal article" date="2023" name="J. Hazard. Mater.">
        <title>Anaerobic biodegradation of pyrene and benzo[a]pyrene by a new sulfate-reducing Desulforamulus aquiferis strain DSA.</title>
        <authorList>
            <person name="Zhang Z."/>
            <person name="Sun J."/>
            <person name="Gong X."/>
            <person name="Wang C."/>
            <person name="Wang H."/>
        </authorList>
    </citation>
    <scope>NUCLEOTIDE SEQUENCE</scope>
    <source>
        <strain evidence="2">DSA</strain>
    </source>
</reference>
<dbReference type="Proteomes" id="UP001172911">
    <property type="component" value="Unassembled WGS sequence"/>
</dbReference>
<accession>A0AAW7ZBR8</accession>